<keyword evidence="1" id="KW-1133">Transmembrane helix</keyword>
<organism evidence="2 3">
    <name type="scientific">Ligilactobacillus faecis</name>
    <dbReference type="NCBI Taxonomy" id="762833"/>
    <lineage>
        <taxon>Bacteria</taxon>
        <taxon>Bacillati</taxon>
        <taxon>Bacillota</taxon>
        <taxon>Bacilli</taxon>
        <taxon>Lactobacillales</taxon>
        <taxon>Lactobacillaceae</taxon>
        <taxon>Ligilactobacillus</taxon>
    </lineage>
</organism>
<protein>
    <recommendedName>
        <fullName evidence="4">Conjugal transfer protein TrbC</fullName>
    </recommendedName>
</protein>
<dbReference type="RefSeq" id="WP_369940016.1">
    <property type="nucleotide sequence ID" value="NZ_JBCLUF010000002.1"/>
</dbReference>
<keyword evidence="1" id="KW-0812">Transmembrane</keyword>
<sequence length="104" mass="10881">MNSSFLLATKAKLLNATMVLGDADPFQGVGNLAKDWTGRTIAAGLLVLALGAAITLIVFGFGGDQLRNKMKAKLGYIVLAVIGLAAIVGGIPWLYNMGKQWFGA</sequence>
<dbReference type="Proteomes" id="UP001565236">
    <property type="component" value="Unassembled WGS sequence"/>
</dbReference>
<evidence type="ECO:0000256" key="1">
    <source>
        <dbReference type="SAM" id="Phobius"/>
    </source>
</evidence>
<proteinExistence type="predicted"/>
<dbReference type="EMBL" id="JBCLUF010000002">
    <property type="protein sequence ID" value="MEY8661426.1"/>
    <property type="molecule type" value="Genomic_DNA"/>
</dbReference>
<keyword evidence="3" id="KW-1185">Reference proteome</keyword>
<evidence type="ECO:0000313" key="2">
    <source>
        <dbReference type="EMBL" id="MEY8661426.1"/>
    </source>
</evidence>
<evidence type="ECO:0008006" key="4">
    <source>
        <dbReference type="Google" id="ProtNLM"/>
    </source>
</evidence>
<reference evidence="2 3" key="1">
    <citation type="submission" date="2024-03" db="EMBL/GenBank/DDBJ databases">
        <title>Mouse gut bacterial collection (mGBC) of GemPharmatech.</title>
        <authorList>
            <person name="He Y."/>
            <person name="Dong L."/>
            <person name="Wu D."/>
            <person name="Gao X."/>
            <person name="Lin Z."/>
        </authorList>
    </citation>
    <scope>NUCLEOTIDE SEQUENCE [LARGE SCALE GENOMIC DNA]</scope>
    <source>
        <strain evidence="2 3">15-30</strain>
    </source>
</reference>
<feature type="transmembrane region" description="Helical" evidence="1">
    <location>
        <begin position="74"/>
        <end position="95"/>
    </location>
</feature>
<gene>
    <name evidence="2" type="ORF">AALT52_00750</name>
</gene>
<feature type="transmembrane region" description="Helical" evidence="1">
    <location>
        <begin position="41"/>
        <end position="62"/>
    </location>
</feature>
<evidence type="ECO:0000313" key="3">
    <source>
        <dbReference type="Proteomes" id="UP001565236"/>
    </source>
</evidence>
<name>A0ABV4DPV4_9LACO</name>
<comment type="caution">
    <text evidence="2">The sequence shown here is derived from an EMBL/GenBank/DDBJ whole genome shotgun (WGS) entry which is preliminary data.</text>
</comment>
<accession>A0ABV4DPV4</accession>
<keyword evidence="1" id="KW-0472">Membrane</keyword>